<dbReference type="InterPro" id="IPR011701">
    <property type="entry name" value="MFS"/>
</dbReference>
<evidence type="ECO:0000256" key="1">
    <source>
        <dbReference type="ARBA" id="ARBA00004141"/>
    </source>
</evidence>
<keyword evidence="5 7" id="KW-0472">Membrane</keyword>
<keyword evidence="2" id="KW-0813">Transport</keyword>
<gene>
    <name evidence="9" type="ORF">FHL15_004486</name>
</gene>
<dbReference type="SUPFAM" id="SSF103473">
    <property type="entry name" value="MFS general substrate transporter"/>
    <property type="match status" value="1"/>
</dbReference>
<evidence type="ECO:0000256" key="5">
    <source>
        <dbReference type="ARBA" id="ARBA00023136"/>
    </source>
</evidence>
<evidence type="ECO:0000313" key="10">
    <source>
        <dbReference type="Proteomes" id="UP000319160"/>
    </source>
</evidence>
<feature type="region of interest" description="Disordered" evidence="6">
    <location>
        <begin position="588"/>
        <end position="613"/>
    </location>
</feature>
<evidence type="ECO:0000256" key="4">
    <source>
        <dbReference type="ARBA" id="ARBA00022989"/>
    </source>
</evidence>
<feature type="region of interest" description="Disordered" evidence="6">
    <location>
        <begin position="43"/>
        <end position="81"/>
    </location>
</feature>
<feature type="transmembrane region" description="Helical" evidence="7">
    <location>
        <begin position="359"/>
        <end position="380"/>
    </location>
</feature>
<keyword evidence="10" id="KW-1185">Reference proteome</keyword>
<dbReference type="OrthoDB" id="10021397at2759"/>
<dbReference type="PANTHER" id="PTHR23501:SF199">
    <property type="entry name" value="MFS EFFLUX TRANSPORTER INPD-RELATED"/>
    <property type="match status" value="1"/>
</dbReference>
<sequence>MTITNESTVSVAANSNSLATVETTTLPPSLQYSTALEKASTHGIPTSSQLQEKHETQGAINEIDAENSGSVGDASPAREDESQYPPFWKVALLTIGINFAIFLVALDGTILSTAIPAITKEFNSFNDVAWYGSSYLFAVSALQLLYGRLYTTNSIKWVFLFAVFVLEIGSLVAGVAPTSNALIVGRAVSGIGAAGIYVGAILIITTTVPLRQRPIYTGILASTHGLASVVGPILGGAFADHVTWRWCFYINLPVGGVTLIFLFLFLPDWKPTRPRLPWKEYIKQFDLIGIFFLIPSVISLLLALQWGGAKYPWGNGRIIALFVVFGVLAIIFWCVELWQKDYATVPPRILKNKNILGGIWYGVWLGAAVFVFTYYLPIWFQAIEGVSATESGIRTLPSILGQVVFALVGGGLATALGQFVPLLIASSILSAVGAGLLSTLKVDSSTGIWLGYQLVMAAGVGIGSQNVNLIGQVAVPSTDIAIATSILSFSGTLSSSIFLAVAQSVFQNQLIHSLAVKAPEVDAISIFSQGPTALRTIVTPEQLPAVLVAYNEAIIRTFYVGVAASALSIAGPIFMDWLSLKQPESQHFKPAAGTSEGSTADGQSAELKSNDAL</sequence>
<accession>A0A553I3D5</accession>
<feature type="transmembrane region" description="Helical" evidence="7">
    <location>
        <begin position="449"/>
        <end position="468"/>
    </location>
</feature>
<evidence type="ECO:0000313" key="9">
    <source>
        <dbReference type="EMBL" id="TRX94714.1"/>
    </source>
</evidence>
<feature type="transmembrane region" description="Helical" evidence="7">
    <location>
        <begin position="246"/>
        <end position="266"/>
    </location>
</feature>
<feature type="transmembrane region" description="Helical" evidence="7">
    <location>
        <begin position="128"/>
        <end position="146"/>
    </location>
</feature>
<evidence type="ECO:0000256" key="7">
    <source>
        <dbReference type="SAM" id="Phobius"/>
    </source>
</evidence>
<feature type="domain" description="Major facilitator superfamily (MFS) profile" evidence="8">
    <location>
        <begin position="93"/>
        <end position="580"/>
    </location>
</feature>
<dbReference type="InterPro" id="IPR036259">
    <property type="entry name" value="MFS_trans_sf"/>
</dbReference>
<keyword evidence="4 7" id="KW-1133">Transmembrane helix</keyword>
<reference evidence="10" key="1">
    <citation type="submission" date="2019-06" db="EMBL/GenBank/DDBJ databases">
        <title>Draft genome sequence of the griseofulvin-producing fungus Xylaria cubensis strain G536.</title>
        <authorList>
            <person name="Mead M.E."/>
            <person name="Raja H.A."/>
            <person name="Steenwyk J.L."/>
            <person name="Knowles S.L."/>
            <person name="Oberlies N.H."/>
            <person name="Rokas A."/>
        </authorList>
    </citation>
    <scope>NUCLEOTIDE SEQUENCE [LARGE SCALE GENOMIC DNA]</scope>
    <source>
        <strain evidence="10">G536</strain>
    </source>
</reference>
<keyword evidence="3 7" id="KW-0812">Transmembrane</keyword>
<feature type="transmembrane region" description="Helical" evidence="7">
    <location>
        <begin position="158"/>
        <end position="177"/>
    </location>
</feature>
<evidence type="ECO:0000256" key="3">
    <source>
        <dbReference type="ARBA" id="ARBA00022692"/>
    </source>
</evidence>
<feature type="transmembrane region" description="Helical" evidence="7">
    <location>
        <begin position="419"/>
        <end position="437"/>
    </location>
</feature>
<dbReference type="AlphaFoldDB" id="A0A553I3D5"/>
<feature type="transmembrane region" description="Helical" evidence="7">
    <location>
        <begin position="90"/>
        <end position="116"/>
    </location>
</feature>
<evidence type="ECO:0000259" key="8">
    <source>
        <dbReference type="PROSITE" id="PS50850"/>
    </source>
</evidence>
<comment type="subcellular location">
    <subcellularLocation>
        <location evidence="1">Membrane</location>
        <topology evidence="1">Multi-pass membrane protein</topology>
    </subcellularLocation>
</comment>
<dbReference type="Pfam" id="PF07690">
    <property type="entry name" value="MFS_1"/>
    <property type="match status" value="1"/>
</dbReference>
<dbReference type="Proteomes" id="UP000319160">
    <property type="component" value="Unassembled WGS sequence"/>
</dbReference>
<protein>
    <recommendedName>
        <fullName evidence="8">Major facilitator superfamily (MFS) profile domain-containing protein</fullName>
    </recommendedName>
</protein>
<evidence type="ECO:0000256" key="2">
    <source>
        <dbReference type="ARBA" id="ARBA00022448"/>
    </source>
</evidence>
<feature type="transmembrane region" description="Helical" evidence="7">
    <location>
        <begin position="553"/>
        <end position="575"/>
    </location>
</feature>
<dbReference type="FunFam" id="1.20.1250.20:FF:000196">
    <property type="entry name" value="MFS toxin efflux pump (AflT)"/>
    <property type="match status" value="1"/>
</dbReference>
<dbReference type="Gene3D" id="1.20.1250.20">
    <property type="entry name" value="MFS general substrate transporter like domains"/>
    <property type="match status" value="1"/>
</dbReference>
<feature type="transmembrane region" description="Helical" evidence="7">
    <location>
        <begin position="318"/>
        <end position="338"/>
    </location>
</feature>
<dbReference type="GO" id="GO:0022857">
    <property type="term" value="F:transmembrane transporter activity"/>
    <property type="evidence" value="ECO:0007669"/>
    <property type="project" value="InterPro"/>
</dbReference>
<dbReference type="Gene3D" id="1.20.1720.10">
    <property type="entry name" value="Multidrug resistance protein D"/>
    <property type="match status" value="1"/>
</dbReference>
<feature type="transmembrane region" description="Helical" evidence="7">
    <location>
        <begin position="480"/>
        <end position="502"/>
    </location>
</feature>
<dbReference type="PROSITE" id="PS50850">
    <property type="entry name" value="MFS"/>
    <property type="match status" value="1"/>
</dbReference>
<dbReference type="FunFam" id="1.20.1720.10:FF:000012">
    <property type="entry name" value="MFS toxin efflux pump (AflT)"/>
    <property type="match status" value="1"/>
</dbReference>
<evidence type="ECO:0000256" key="6">
    <source>
        <dbReference type="SAM" id="MobiDB-lite"/>
    </source>
</evidence>
<dbReference type="PANTHER" id="PTHR23501">
    <property type="entry name" value="MAJOR FACILITATOR SUPERFAMILY"/>
    <property type="match status" value="1"/>
</dbReference>
<dbReference type="CDD" id="cd17502">
    <property type="entry name" value="MFS_Azr1_MDR_like"/>
    <property type="match status" value="1"/>
</dbReference>
<comment type="caution">
    <text evidence="9">The sequence shown here is derived from an EMBL/GenBank/DDBJ whole genome shotgun (WGS) entry which is preliminary data.</text>
</comment>
<name>A0A553I3D5_9PEZI</name>
<dbReference type="InterPro" id="IPR020846">
    <property type="entry name" value="MFS_dom"/>
</dbReference>
<dbReference type="EMBL" id="VFLP01000020">
    <property type="protein sequence ID" value="TRX94714.1"/>
    <property type="molecule type" value="Genomic_DNA"/>
</dbReference>
<feature type="transmembrane region" description="Helical" evidence="7">
    <location>
        <begin position="287"/>
        <end position="306"/>
    </location>
</feature>
<dbReference type="GO" id="GO:0005886">
    <property type="term" value="C:plasma membrane"/>
    <property type="evidence" value="ECO:0007669"/>
    <property type="project" value="TreeGrafter"/>
</dbReference>
<organism evidence="9 10">
    <name type="scientific">Xylaria flabelliformis</name>
    <dbReference type="NCBI Taxonomy" id="2512241"/>
    <lineage>
        <taxon>Eukaryota</taxon>
        <taxon>Fungi</taxon>
        <taxon>Dikarya</taxon>
        <taxon>Ascomycota</taxon>
        <taxon>Pezizomycotina</taxon>
        <taxon>Sordariomycetes</taxon>
        <taxon>Xylariomycetidae</taxon>
        <taxon>Xylariales</taxon>
        <taxon>Xylariaceae</taxon>
        <taxon>Xylaria</taxon>
    </lineage>
</organism>
<feature type="transmembrane region" description="Helical" evidence="7">
    <location>
        <begin position="215"/>
        <end position="234"/>
    </location>
</feature>
<proteinExistence type="predicted"/>
<feature type="transmembrane region" description="Helical" evidence="7">
    <location>
        <begin position="183"/>
        <end position="203"/>
    </location>
</feature>